<organism evidence="2 3">
    <name type="scientific">Crepidotus variabilis</name>
    <dbReference type="NCBI Taxonomy" id="179855"/>
    <lineage>
        <taxon>Eukaryota</taxon>
        <taxon>Fungi</taxon>
        <taxon>Dikarya</taxon>
        <taxon>Basidiomycota</taxon>
        <taxon>Agaricomycotina</taxon>
        <taxon>Agaricomycetes</taxon>
        <taxon>Agaricomycetidae</taxon>
        <taxon>Agaricales</taxon>
        <taxon>Agaricineae</taxon>
        <taxon>Crepidotaceae</taxon>
        <taxon>Crepidotus</taxon>
    </lineage>
</organism>
<comment type="caution">
    <text evidence="2">The sequence shown here is derived from an EMBL/GenBank/DDBJ whole genome shotgun (WGS) entry which is preliminary data.</text>
</comment>
<dbReference type="AlphaFoldDB" id="A0A9P6EM53"/>
<feature type="region of interest" description="Disordered" evidence="1">
    <location>
        <begin position="1"/>
        <end position="20"/>
    </location>
</feature>
<accession>A0A9P6EM53</accession>
<dbReference type="SUPFAM" id="SSF52047">
    <property type="entry name" value="RNI-like"/>
    <property type="match status" value="1"/>
</dbReference>
<evidence type="ECO:0008006" key="4">
    <source>
        <dbReference type="Google" id="ProtNLM"/>
    </source>
</evidence>
<name>A0A9P6EM53_9AGAR</name>
<gene>
    <name evidence="2" type="ORF">CPB83DRAFT_123316</name>
</gene>
<protein>
    <recommendedName>
        <fullName evidence="4">F-box domain-containing protein</fullName>
    </recommendedName>
</protein>
<dbReference type="Proteomes" id="UP000807306">
    <property type="component" value="Unassembled WGS sequence"/>
</dbReference>
<dbReference type="InterPro" id="IPR032675">
    <property type="entry name" value="LRR_dom_sf"/>
</dbReference>
<evidence type="ECO:0000313" key="2">
    <source>
        <dbReference type="EMBL" id="KAF9531129.1"/>
    </source>
</evidence>
<evidence type="ECO:0000256" key="1">
    <source>
        <dbReference type="SAM" id="MobiDB-lite"/>
    </source>
</evidence>
<keyword evidence="3" id="KW-1185">Reference proteome</keyword>
<dbReference type="Gene3D" id="3.80.10.10">
    <property type="entry name" value="Ribonuclease Inhibitor"/>
    <property type="match status" value="1"/>
</dbReference>
<reference evidence="2" key="1">
    <citation type="submission" date="2020-11" db="EMBL/GenBank/DDBJ databases">
        <authorList>
            <consortium name="DOE Joint Genome Institute"/>
            <person name="Ahrendt S."/>
            <person name="Riley R."/>
            <person name="Andreopoulos W."/>
            <person name="Labutti K."/>
            <person name="Pangilinan J."/>
            <person name="Ruiz-Duenas F.J."/>
            <person name="Barrasa J.M."/>
            <person name="Sanchez-Garcia M."/>
            <person name="Camarero S."/>
            <person name="Miyauchi S."/>
            <person name="Serrano A."/>
            <person name="Linde D."/>
            <person name="Babiker R."/>
            <person name="Drula E."/>
            <person name="Ayuso-Fernandez I."/>
            <person name="Pacheco R."/>
            <person name="Padilla G."/>
            <person name="Ferreira P."/>
            <person name="Barriuso J."/>
            <person name="Kellner H."/>
            <person name="Castanera R."/>
            <person name="Alfaro M."/>
            <person name="Ramirez L."/>
            <person name="Pisabarro A.G."/>
            <person name="Kuo A."/>
            <person name="Tritt A."/>
            <person name="Lipzen A."/>
            <person name="He G."/>
            <person name="Yan M."/>
            <person name="Ng V."/>
            <person name="Cullen D."/>
            <person name="Martin F."/>
            <person name="Rosso M.-N."/>
            <person name="Henrissat B."/>
            <person name="Hibbett D."/>
            <person name="Martinez A.T."/>
            <person name="Grigoriev I.V."/>
        </authorList>
    </citation>
    <scope>NUCLEOTIDE SEQUENCE</scope>
    <source>
        <strain evidence="2">CBS 506.95</strain>
    </source>
</reference>
<dbReference type="OrthoDB" id="2269034at2759"/>
<dbReference type="EMBL" id="MU157836">
    <property type="protein sequence ID" value="KAF9531129.1"/>
    <property type="molecule type" value="Genomic_DNA"/>
</dbReference>
<proteinExistence type="predicted"/>
<sequence length="474" mass="53701">MDALADCTMPPRHPLTGPLPSDPLQNLPTELVSRVFELHDWSWPNGYLQSPLVLGAVCQLWRSIAWSTPNLWDVALFCLNPTPSLCKPSHDFAARTKLFKEYVDRSGALPLTIHVYANKTLAYEVDDEQLRPLVDIINERSPQWRNITLELPASLWNLLSVNRQMALPTLRTIRFSPTSNYSDENPAGELPLCFVQSLGNLKSLDLNRVSFNPSSMEGTWQNLQTLSASSWTFDICLEALRKAPSLRHATFTVRRDDNRPRADQPALEPQDFTINHDNLHNLTLNCRQALESDHFFDNLTLPSLESLTLSGYPIAASPVIRMVGRSRPELRAFELTNSSWKVEDLPSFLAVSKHLRTMSLNRPFFPFSPSVLFRKLFELGHLPKLEKLEYHDLWPTGGWKFVEQIPNLRDERGERTLRQVCVTLSTPKHTIDGLLPESSTLNWVDQLGKVGLEVGLCVKGPNVRSVNVVEASLR</sequence>
<evidence type="ECO:0000313" key="3">
    <source>
        <dbReference type="Proteomes" id="UP000807306"/>
    </source>
</evidence>